<proteinExistence type="predicted"/>
<gene>
    <name evidence="1" type="ORF">K3G42_013048</name>
</gene>
<organism evidence="1 2">
    <name type="scientific">Sphaerodactylus townsendi</name>
    <dbReference type="NCBI Taxonomy" id="933632"/>
    <lineage>
        <taxon>Eukaryota</taxon>
        <taxon>Metazoa</taxon>
        <taxon>Chordata</taxon>
        <taxon>Craniata</taxon>
        <taxon>Vertebrata</taxon>
        <taxon>Euteleostomi</taxon>
        <taxon>Lepidosauria</taxon>
        <taxon>Squamata</taxon>
        <taxon>Bifurcata</taxon>
        <taxon>Gekkota</taxon>
        <taxon>Sphaerodactylidae</taxon>
        <taxon>Sphaerodactylus</taxon>
    </lineage>
</organism>
<name>A0ACB8EWB6_9SAUR</name>
<dbReference type="Proteomes" id="UP000827872">
    <property type="component" value="Linkage Group LG15"/>
</dbReference>
<sequence>MYLHMFSCMCVHTRTRILLLCKIRVQRDRRNSMCEMEKGNVDLGGGWGVPMHRSRVEDDRGPVCLRGRATQALGSNLRDDLSRRVVGLWWAFGQNGNCCILLSHRPGTTLC</sequence>
<protein>
    <submittedName>
        <fullName evidence="1">Uncharacterized protein</fullName>
    </submittedName>
</protein>
<evidence type="ECO:0000313" key="2">
    <source>
        <dbReference type="Proteomes" id="UP000827872"/>
    </source>
</evidence>
<reference evidence="1" key="1">
    <citation type="submission" date="2021-08" db="EMBL/GenBank/DDBJ databases">
        <title>The first chromosome-level gecko genome reveals the dynamic sex chromosomes of Neotropical dwarf geckos (Sphaerodactylidae: Sphaerodactylus).</title>
        <authorList>
            <person name="Pinto B.J."/>
            <person name="Keating S.E."/>
            <person name="Gamble T."/>
        </authorList>
    </citation>
    <scope>NUCLEOTIDE SEQUENCE</scope>
    <source>
        <strain evidence="1">TG3544</strain>
    </source>
</reference>
<evidence type="ECO:0000313" key="1">
    <source>
        <dbReference type="EMBL" id="KAH7997062.1"/>
    </source>
</evidence>
<keyword evidence="2" id="KW-1185">Reference proteome</keyword>
<comment type="caution">
    <text evidence="1">The sequence shown here is derived from an EMBL/GenBank/DDBJ whole genome shotgun (WGS) entry which is preliminary data.</text>
</comment>
<accession>A0ACB8EWB6</accession>
<dbReference type="EMBL" id="CM037628">
    <property type="protein sequence ID" value="KAH7997062.1"/>
    <property type="molecule type" value="Genomic_DNA"/>
</dbReference>